<dbReference type="PANTHER" id="PTHR22255">
    <property type="entry name" value="LP06548P"/>
    <property type="match status" value="1"/>
</dbReference>
<dbReference type="AlphaFoldDB" id="A0A7J7K003"/>
<accession>A0A7J7K003</accession>
<gene>
    <name evidence="5" type="ORF">EB796_010407</name>
</gene>
<feature type="domain" description="DUF7044" evidence="4">
    <location>
        <begin position="21"/>
        <end position="117"/>
    </location>
</feature>
<comment type="caution">
    <text evidence="5">The sequence shown here is derived from an EMBL/GenBank/DDBJ whole genome shotgun (WGS) entry which is preliminary data.</text>
</comment>
<feature type="signal peptide" evidence="1">
    <location>
        <begin position="1"/>
        <end position="19"/>
    </location>
</feature>
<proteinExistence type="predicted"/>
<dbReference type="Pfam" id="PF23069">
    <property type="entry name" value="DUF7042"/>
    <property type="match status" value="1"/>
</dbReference>
<protein>
    <submittedName>
        <fullName evidence="5">Uncharacterized protein</fullName>
    </submittedName>
</protein>
<feature type="chain" id="PRO_5029852610" evidence="1">
    <location>
        <begin position="20"/>
        <end position="554"/>
    </location>
</feature>
<organism evidence="5 6">
    <name type="scientific">Bugula neritina</name>
    <name type="common">Brown bryozoan</name>
    <name type="synonym">Sertularia neritina</name>
    <dbReference type="NCBI Taxonomy" id="10212"/>
    <lineage>
        <taxon>Eukaryota</taxon>
        <taxon>Metazoa</taxon>
        <taxon>Spiralia</taxon>
        <taxon>Lophotrochozoa</taxon>
        <taxon>Bryozoa</taxon>
        <taxon>Gymnolaemata</taxon>
        <taxon>Cheilostomatida</taxon>
        <taxon>Flustrina</taxon>
        <taxon>Buguloidea</taxon>
        <taxon>Bugulidae</taxon>
        <taxon>Bugula</taxon>
    </lineage>
</organism>
<dbReference type="OrthoDB" id="9979716at2759"/>
<feature type="domain" description="DUF7042" evidence="2">
    <location>
        <begin position="136"/>
        <end position="244"/>
    </location>
</feature>
<dbReference type="PANTHER" id="PTHR22255:SF9">
    <property type="entry name" value="LP06548P"/>
    <property type="match status" value="1"/>
</dbReference>
<dbReference type="EMBL" id="VXIV02001629">
    <property type="protein sequence ID" value="KAF6031284.1"/>
    <property type="molecule type" value="Genomic_DNA"/>
</dbReference>
<evidence type="ECO:0000259" key="2">
    <source>
        <dbReference type="Pfam" id="PF23069"/>
    </source>
</evidence>
<evidence type="ECO:0000256" key="1">
    <source>
        <dbReference type="SAM" id="SignalP"/>
    </source>
</evidence>
<dbReference type="Proteomes" id="UP000593567">
    <property type="component" value="Unassembled WGS sequence"/>
</dbReference>
<evidence type="ECO:0000313" key="5">
    <source>
        <dbReference type="EMBL" id="KAF6031284.1"/>
    </source>
</evidence>
<keyword evidence="1" id="KW-0732">Signal</keyword>
<reference evidence="5" key="1">
    <citation type="submission" date="2020-06" db="EMBL/GenBank/DDBJ databases">
        <title>Draft genome of Bugula neritina, a colonial animal packing powerful symbionts and potential medicines.</title>
        <authorList>
            <person name="Rayko M."/>
        </authorList>
    </citation>
    <scope>NUCLEOTIDE SEQUENCE [LARGE SCALE GENOMIC DNA]</scope>
    <source>
        <strain evidence="5">Kwan_BN1</strain>
    </source>
</reference>
<evidence type="ECO:0000313" key="6">
    <source>
        <dbReference type="Proteomes" id="UP000593567"/>
    </source>
</evidence>
<evidence type="ECO:0000259" key="3">
    <source>
        <dbReference type="Pfam" id="PF23070"/>
    </source>
</evidence>
<feature type="domain" description="DUF7043" evidence="3">
    <location>
        <begin position="263"/>
        <end position="375"/>
    </location>
</feature>
<dbReference type="InterPro" id="IPR055471">
    <property type="entry name" value="DUF7043"/>
</dbReference>
<dbReference type="Pfam" id="PF23071">
    <property type="entry name" value="DUF7044"/>
    <property type="match status" value="1"/>
</dbReference>
<sequence>MAAYLYGAVICYLITVASGQVCSFPPNWRDTWLINGFQSILEYQVTSNTITSKGTCQASGGDNRYLLLSQSFDSNDGQTNCYRCLVFTVRHVNLLQFKEAIVCDPPNTDGDFLDSLCGRIHNSNILNTLIRKHSVPVPCPKALHSDLDFSYDRGDGTCTSEDSKIKKCASEKSFHIQMGDCGSYGYSGEEAEVQCLADWKSSLGYWLFVKYGESDYRCMYYDITAKTMGMSTDASCIGISIIYNAPLFIEWQESPTSVQTVEPCSYDTFFTQREWSDLEASSIYRYDLSTNELVVDKLVSGVVTYTETVQRLTCFQKIYTGVEHKQQFVAQVLNKCERGYQCLSFKRKSDTVIELVMGALTSSSANACSARKMSSSLSQKRILVDVNADPVACPLPGIYSVQQQSHACSLTVEMGCSNPSEIELKECDMIKSTMQCLASWSEGNTNKIIISKKNHPKKSNCYSYKINEPNTVLQLDEGCNNQAPNILGSQLYYPPFKLHSVVEQCKNGLTVKSSDKNYQSQTSSDKNTGNRLQQNMVYLLVSAVTLTLITTRLP</sequence>
<keyword evidence="6" id="KW-1185">Reference proteome</keyword>
<name>A0A7J7K003_BUGNE</name>
<dbReference type="Pfam" id="PF23070">
    <property type="entry name" value="DUF7043"/>
    <property type="match status" value="1"/>
</dbReference>
<evidence type="ECO:0000259" key="4">
    <source>
        <dbReference type="Pfam" id="PF23071"/>
    </source>
</evidence>
<dbReference type="InterPro" id="IPR055472">
    <property type="entry name" value="DUF7044"/>
</dbReference>
<dbReference type="InterPro" id="IPR055470">
    <property type="entry name" value="DUF7042"/>
</dbReference>